<dbReference type="EMBL" id="JAGGNH010000007">
    <property type="protein sequence ID" value="KAJ0967336.1"/>
    <property type="molecule type" value="Genomic_DNA"/>
</dbReference>
<keyword evidence="1" id="KW-0472">Membrane</keyword>
<evidence type="ECO:0000313" key="2">
    <source>
        <dbReference type="EMBL" id="KAJ0967336.1"/>
    </source>
</evidence>
<name>A0A9D5H8K7_9LILI</name>
<reference evidence="2" key="2">
    <citation type="journal article" date="2022" name="Hortic Res">
        <title>The genome of Dioscorea zingiberensis sheds light on the biosynthesis, origin and evolution of the medicinally important diosgenin saponins.</title>
        <authorList>
            <person name="Li Y."/>
            <person name="Tan C."/>
            <person name="Li Z."/>
            <person name="Guo J."/>
            <person name="Li S."/>
            <person name="Chen X."/>
            <person name="Wang C."/>
            <person name="Dai X."/>
            <person name="Yang H."/>
            <person name="Song W."/>
            <person name="Hou L."/>
            <person name="Xu J."/>
            <person name="Tong Z."/>
            <person name="Xu A."/>
            <person name="Yuan X."/>
            <person name="Wang W."/>
            <person name="Yang Q."/>
            <person name="Chen L."/>
            <person name="Sun Z."/>
            <person name="Wang K."/>
            <person name="Pan B."/>
            <person name="Chen J."/>
            <person name="Bao Y."/>
            <person name="Liu F."/>
            <person name="Qi X."/>
            <person name="Gang D.R."/>
            <person name="Wen J."/>
            <person name="Li J."/>
        </authorList>
    </citation>
    <scope>NUCLEOTIDE SEQUENCE</scope>
    <source>
        <strain evidence="2">Dzin_1.0</strain>
    </source>
</reference>
<organism evidence="2 3">
    <name type="scientific">Dioscorea zingiberensis</name>
    <dbReference type="NCBI Taxonomy" id="325984"/>
    <lineage>
        <taxon>Eukaryota</taxon>
        <taxon>Viridiplantae</taxon>
        <taxon>Streptophyta</taxon>
        <taxon>Embryophyta</taxon>
        <taxon>Tracheophyta</taxon>
        <taxon>Spermatophyta</taxon>
        <taxon>Magnoliopsida</taxon>
        <taxon>Liliopsida</taxon>
        <taxon>Dioscoreales</taxon>
        <taxon>Dioscoreaceae</taxon>
        <taxon>Dioscorea</taxon>
    </lineage>
</organism>
<reference evidence="2" key="1">
    <citation type="submission" date="2021-03" db="EMBL/GenBank/DDBJ databases">
        <authorList>
            <person name="Li Z."/>
            <person name="Yang C."/>
        </authorList>
    </citation>
    <scope>NUCLEOTIDE SEQUENCE</scope>
    <source>
        <strain evidence="2">Dzin_1.0</strain>
        <tissue evidence="2">Leaf</tissue>
    </source>
</reference>
<sequence length="191" mass="21094">MEVGQPNLPWNDMKQDLSFIYWSCLETKVEVVTSHKHGHEAAANTSFAFHGVALRLIKVTSHKHGHEAAANPSFACHGTHGFSHGCKRCEQTSKTLHLSIGVAFRLRLQLISMGMKLLQTLVFLVMVMASAMAARDVNKQGMYHEDKASINGRGSFETLTGGNGLDSRTNGWPETGIHFYIPMPKPLPKKP</sequence>
<keyword evidence="1" id="KW-0812">Transmembrane</keyword>
<keyword evidence="1" id="KW-1133">Transmembrane helix</keyword>
<accession>A0A9D5H8K7</accession>
<dbReference type="Proteomes" id="UP001085076">
    <property type="component" value="Miscellaneous, Linkage group lg07"/>
</dbReference>
<protein>
    <submittedName>
        <fullName evidence="2">Uncharacterized protein</fullName>
    </submittedName>
</protein>
<feature type="transmembrane region" description="Helical" evidence="1">
    <location>
        <begin position="117"/>
        <end position="134"/>
    </location>
</feature>
<keyword evidence="3" id="KW-1185">Reference proteome</keyword>
<gene>
    <name evidence="2" type="ORF">J5N97_024253</name>
</gene>
<dbReference type="AlphaFoldDB" id="A0A9D5H8K7"/>
<comment type="caution">
    <text evidence="2">The sequence shown here is derived from an EMBL/GenBank/DDBJ whole genome shotgun (WGS) entry which is preliminary data.</text>
</comment>
<proteinExistence type="predicted"/>
<evidence type="ECO:0000256" key="1">
    <source>
        <dbReference type="SAM" id="Phobius"/>
    </source>
</evidence>
<evidence type="ECO:0000313" key="3">
    <source>
        <dbReference type="Proteomes" id="UP001085076"/>
    </source>
</evidence>